<evidence type="ECO:0000313" key="3">
    <source>
        <dbReference type="EMBL" id="KAH8989448.1"/>
    </source>
</evidence>
<name>A0AAD4QCK8_9AGAM</name>
<organism evidence="3 4">
    <name type="scientific">Lactarius akahatsu</name>
    <dbReference type="NCBI Taxonomy" id="416441"/>
    <lineage>
        <taxon>Eukaryota</taxon>
        <taxon>Fungi</taxon>
        <taxon>Dikarya</taxon>
        <taxon>Basidiomycota</taxon>
        <taxon>Agaricomycotina</taxon>
        <taxon>Agaricomycetes</taxon>
        <taxon>Russulales</taxon>
        <taxon>Russulaceae</taxon>
        <taxon>Lactarius</taxon>
    </lineage>
</organism>
<dbReference type="EMBL" id="JAKELL010000037">
    <property type="protein sequence ID" value="KAH8989448.1"/>
    <property type="molecule type" value="Genomic_DNA"/>
</dbReference>
<reference evidence="3" key="1">
    <citation type="submission" date="2022-01" db="EMBL/GenBank/DDBJ databases">
        <title>Comparative genomics reveals a dynamic genome evolution in the ectomycorrhizal milk-cap (Lactarius) mushrooms.</title>
        <authorList>
            <consortium name="DOE Joint Genome Institute"/>
            <person name="Lebreton A."/>
            <person name="Tang N."/>
            <person name="Kuo A."/>
            <person name="LaButti K."/>
            <person name="Drula E."/>
            <person name="Barry K."/>
            <person name="Clum A."/>
            <person name="Lipzen A."/>
            <person name="Mousain D."/>
            <person name="Ng V."/>
            <person name="Wang R."/>
            <person name="Wang X."/>
            <person name="Dai Y."/>
            <person name="Henrissat B."/>
            <person name="Grigoriev I.V."/>
            <person name="Guerin-Laguette A."/>
            <person name="Yu F."/>
            <person name="Martin F.M."/>
        </authorList>
    </citation>
    <scope>NUCLEOTIDE SEQUENCE</scope>
    <source>
        <strain evidence="3">QP</strain>
    </source>
</reference>
<accession>A0AAD4QCK8</accession>
<dbReference type="Proteomes" id="UP001201163">
    <property type="component" value="Unassembled WGS sequence"/>
</dbReference>
<sequence length="199" mass="21787">MHRLAAVALTFFVLFSSLLPLALARAETNADRFKRGAPPLPPTRRDSANRADPSPRPPPTIIGVSPLNSPQSARLQATYSGSVHTLVATNALFPAPYFLGSQFPYFNDPGASPPEEILFTNVVESPGAKVWSYRQYTRELTVALPKPSGGSVQAVFAWDKLQNALELVTDVPTFLAAAWESEPHDQQPVLVRLFFENDD</sequence>
<feature type="region of interest" description="Disordered" evidence="1">
    <location>
        <begin position="32"/>
        <end position="67"/>
    </location>
</feature>
<evidence type="ECO:0000256" key="2">
    <source>
        <dbReference type="SAM" id="SignalP"/>
    </source>
</evidence>
<evidence type="ECO:0000256" key="1">
    <source>
        <dbReference type="SAM" id="MobiDB-lite"/>
    </source>
</evidence>
<proteinExistence type="predicted"/>
<comment type="caution">
    <text evidence="3">The sequence shown here is derived from an EMBL/GenBank/DDBJ whole genome shotgun (WGS) entry which is preliminary data.</text>
</comment>
<evidence type="ECO:0000313" key="4">
    <source>
        <dbReference type="Proteomes" id="UP001201163"/>
    </source>
</evidence>
<keyword evidence="4" id="KW-1185">Reference proteome</keyword>
<protein>
    <submittedName>
        <fullName evidence="3">Uncharacterized protein</fullName>
    </submittedName>
</protein>
<dbReference type="AlphaFoldDB" id="A0AAD4QCK8"/>
<gene>
    <name evidence="3" type="ORF">EDB92DRAFT_867949</name>
</gene>
<feature type="signal peptide" evidence="2">
    <location>
        <begin position="1"/>
        <end position="24"/>
    </location>
</feature>
<feature type="chain" id="PRO_5042137273" evidence="2">
    <location>
        <begin position="25"/>
        <end position="199"/>
    </location>
</feature>
<keyword evidence="2" id="KW-0732">Signal</keyword>